<organism evidence="2 3">
    <name type="scientific">Paramecium sonneborni</name>
    <dbReference type="NCBI Taxonomy" id="65129"/>
    <lineage>
        <taxon>Eukaryota</taxon>
        <taxon>Sar</taxon>
        <taxon>Alveolata</taxon>
        <taxon>Ciliophora</taxon>
        <taxon>Intramacronucleata</taxon>
        <taxon>Oligohymenophorea</taxon>
        <taxon>Peniculida</taxon>
        <taxon>Parameciidae</taxon>
        <taxon>Paramecium</taxon>
    </lineage>
</organism>
<evidence type="ECO:0000313" key="2">
    <source>
        <dbReference type="EMBL" id="CAD8079181.1"/>
    </source>
</evidence>
<sequence length="222" mass="26719">MSKENFIGLQFIWTVLFYSCDISNPCLECNAQMKWSFFWRLTVLRLRINHCQSSLQLKDWKQHQRYQIKINQYYQMAKHFSQIMLRIQLLFLPQCQIIQKLKKTRKRSHINKYPKQYCLMKKVVKEAERISSKISSPMIVDLYESQGSGIFAYLKNSFKTKLALNQTEQCFIDIRNLNSLDFKRSQFPLFAKNRYFEFLEAYNRKDKVDLIRLLSVPLLDVL</sequence>
<proteinExistence type="predicted"/>
<dbReference type="AlphaFoldDB" id="A0A8S1ML83"/>
<comment type="caution">
    <text evidence="2">The sequence shown here is derived from an EMBL/GenBank/DDBJ whole genome shotgun (WGS) entry which is preliminary data.</text>
</comment>
<dbReference type="PROSITE" id="PS51257">
    <property type="entry name" value="PROKAR_LIPOPROTEIN"/>
    <property type="match status" value="1"/>
</dbReference>
<reference evidence="2" key="1">
    <citation type="submission" date="2021-01" db="EMBL/GenBank/DDBJ databases">
        <authorList>
            <consortium name="Genoscope - CEA"/>
            <person name="William W."/>
        </authorList>
    </citation>
    <scope>NUCLEOTIDE SEQUENCE</scope>
</reference>
<evidence type="ECO:0000256" key="1">
    <source>
        <dbReference type="SAM" id="SignalP"/>
    </source>
</evidence>
<protein>
    <submittedName>
        <fullName evidence="2">Uncharacterized protein</fullName>
    </submittedName>
</protein>
<dbReference type="EMBL" id="CAJJDN010000038">
    <property type="protein sequence ID" value="CAD8079181.1"/>
    <property type="molecule type" value="Genomic_DNA"/>
</dbReference>
<feature type="signal peptide" evidence="1">
    <location>
        <begin position="1"/>
        <end position="17"/>
    </location>
</feature>
<gene>
    <name evidence="2" type="ORF">PSON_ATCC_30995.1.T0380324</name>
</gene>
<feature type="chain" id="PRO_5035796614" evidence="1">
    <location>
        <begin position="18"/>
        <end position="222"/>
    </location>
</feature>
<dbReference type="Proteomes" id="UP000692954">
    <property type="component" value="Unassembled WGS sequence"/>
</dbReference>
<name>A0A8S1ML83_9CILI</name>
<keyword evidence="1" id="KW-0732">Signal</keyword>
<accession>A0A8S1ML83</accession>
<evidence type="ECO:0000313" key="3">
    <source>
        <dbReference type="Proteomes" id="UP000692954"/>
    </source>
</evidence>
<keyword evidence="3" id="KW-1185">Reference proteome</keyword>